<protein>
    <submittedName>
        <fullName evidence="2">Uncharacterized protein</fullName>
    </submittedName>
</protein>
<dbReference type="EMBL" id="MVGT01001382">
    <property type="protein sequence ID" value="OVA12441.1"/>
    <property type="molecule type" value="Genomic_DNA"/>
</dbReference>
<feature type="compositionally biased region" description="Low complexity" evidence="1">
    <location>
        <begin position="104"/>
        <end position="116"/>
    </location>
</feature>
<reference evidence="2 3" key="1">
    <citation type="journal article" date="2017" name="Mol. Plant">
        <title>The Genome of Medicinal Plant Macleaya cordata Provides New Insights into Benzylisoquinoline Alkaloids Metabolism.</title>
        <authorList>
            <person name="Liu X."/>
            <person name="Liu Y."/>
            <person name="Huang P."/>
            <person name="Ma Y."/>
            <person name="Qing Z."/>
            <person name="Tang Q."/>
            <person name="Cao H."/>
            <person name="Cheng P."/>
            <person name="Zheng Y."/>
            <person name="Yuan Z."/>
            <person name="Zhou Y."/>
            <person name="Liu J."/>
            <person name="Tang Z."/>
            <person name="Zhuo Y."/>
            <person name="Zhang Y."/>
            <person name="Yu L."/>
            <person name="Huang J."/>
            <person name="Yang P."/>
            <person name="Peng Q."/>
            <person name="Zhang J."/>
            <person name="Jiang W."/>
            <person name="Zhang Z."/>
            <person name="Lin K."/>
            <person name="Ro D.K."/>
            <person name="Chen X."/>
            <person name="Xiong X."/>
            <person name="Shang Y."/>
            <person name="Huang S."/>
            <person name="Zeng J."/>
        </authorList>
    </citation>
    <scope>NUCLEOTIDE SEQUENCE [LARGE SCALE GENOMIC DNA]</scope>
    <source>
        <strain evidence="3">cv. BLH2017</strain>
        <tissue evidence="2">Root</tissue>
    </source>
</reference>
<dbReference type="AlphaFoldDB" id="A0A200QPQ3"/>
<dbReference type="InParanoid" id="A0A200QPQ3"/>
<dbReference type="Proteomes" id="UP000195402">
    <property type="component" value="Unassembled WGS sequence"/>
</dbReference>
<evidence type="ECO:0000313" key="3">
    <source>
        <dbReference type="Proteomes" id="UP000195402"/>
    </source>
</evidence>
<feature type="region of interest" description="Disordered" evidence="1">
    <location>
        <begin position="74"/>
        <end position="172"/>
    </location>
</feature>
<sequence length="205" mass="22837">MDYKPSSKVVLKEITDASSVGVERTMDPLPVGGSSYGLPMMMQLGGPVIFPRQQGQTSRQVAEAQRLSNNPHTVIQGAEHQAPMQDEQGPMVQEDHQVQEEPLEQVQQDQQEPLVQAEPLAQPEQFGQPDAPVEPVTPPPLRRSQRDRKFPEKLISGTGEDEKEEEEEEEEVAEELRAGFNIFFRGYVVIKSSENEVSSSGFLRG</sequence>
<feature type="compositionally biased region" description="Acidic residues" evidence="1">
    <location>
        <begin position="159"/>
        <end position="172"/>
    </location>
</feature>
<name>A0A200QPQ3_MACCD</name>
<keyword evidence="3" id="KW-1185">Reference proteome</keyword>
<gene>
    <name evidence="2" type="ORF">BVC80_1793g39</name>
</gene>
<accession>A0A200QPQ3</accession>
<evidence type="ECO:0000313" key="2">
    <source>
        <dbReference type="EMBL" id="OVA12441.1"/>
    </source>
</evidence>
<comment type="caution">
    <text evidence="2">The sequence shown here is derived from an EMBL/GenBank/DDBJ whole genome shotgun (WGS) entry which is preliminary data.</text>
</comment>
<organism evidence="2 3">
    <name type="scientific">Macleaya cordata</name>
    <name type="common">Five-seeded plume-poppy</name>
    <name type="synonym">Bocconia cordata</name>
    <dbReference type="NCBI Taxonomy" id="56857"/>
    <lineage>
        <taxon>Eukaryota</taxon>
        <taxon>Viridiplantae</taxon>
        <taxon>Streptophyta</taxon>
        <taxon>Embryophyta</taxon>
        <taxon>Tracheophyta</taxon>
        <taxon>Spermatophyta</taxon>
        <taxon>Magnoliopsida</taxon>
        <taxon>Ranunculales</taxon>
        <taxon>Papaveraceae</taxon>
        <taxon>Papaveroideae</taxon>
        <taxon>Macleaya</taxon>
    </lineage>
</organism>
<proteinExistence type="predicted"/>
<evidence type="ECO:0000256" key="1">
    <source>
        <dbReference type="SAM" id="MobiDB-lite"/>
    </source>
</evidence>